<evidence type="ECO:0000313" key="2">
    <source>
        <dbReference type="Proteomes" id="UP000245866"/>
    </source>
</evidence>
<reference evidence="1 2" key="1">
    <citation type="journal article" date="2018" name="Front. Microbiol.">
        <title>Comparative Genomics of the Herbivore Gut Symbiont Lactobacillus reuteri Reveals Genetic Diversity and Lifestyle Adaptation.</title>
        <authorList>
            <person name="Zhao J."/>
        </authorList>
    </citation>
    <scope>NUCLEOTIDE SEQUENCE [LARGE SCALE GENOMIC DNA]</scope>
    <source>
        <strain evidence="1 2">LR12</strain>
    </source>
</reference>
<gene>
    <name evidence="1" type="ORF">DKZ23_11025</name>
</gene>
<comment type="caution">
    <text evidence="1">The sequence shown here is derived from an EMBL/GenBank/DDBJ whole genome shotgun (WGS) entry which is preliminary data.</text>
</comment>
<dbReference type="EMBL" id="QGHS01000293">
    <property type="protein sequence ID" value="PWT43875.1"/>
    <property type="molecule type" value="Genomic_DNA"/>
</dbReference>
<evidence type="ECO:0000313" key="1">
    <source>
        <dbReference type="EMBL" id="PWT43875.1"/>
    </source>
</evidence>
<dbReference type="Pfam" id="PF09693">
    <property type="entry name" value="Phage_XkdX"/>
    <property type="match status" value="1"/>
</dbReference>
<accession>A0A317GDK1</accession>
<sequence length="44" mass="4964">MDWIEFVTNMFSLGCDVCDYVGLVINADQYKQITGKDYVAPTQA</sequence>
<name>A0A317GDK1_LIMRT</name>
<dbReference type="InterPro" id="IPR010022">
    <property type="entry name" value="XkdX"/>
</dbReference>
<protein>
    <submittedName>
        <fullName evidence="1">XkdX family protein</fullName>
    </submittedName>
</protein>
<organism evidence="1 2">
    <name type="scientific">Limosilactobacillus reuteri</name>
    <name type="common">Lactobacillus reuteri</name>
    <dbReference type="NCBI Taxonomy" id="1598"/>
    <lineage>
        <taxon>Bacteria</taxon>
        <taxon>Bacillati</taxon>
        <taxon>Bacillota</taxon>
        <taxon>Bacilli</taxon>
        <taxon>Lactobacillales</taxon>
        <taxon>Lactobacillaceae</taxon>
        <taxon>Limosilactobacillus</taxon>
    </lineage>
</organism>
<dbReference type="AlphaFoldDB" id="A0A317GDK1"/>
<dbReference type="Proteomes" id="UP000245866">
    <property type="component" value="Unassembled WGS sequence"/>
</dbReference>
<proteinExistence type="predicted"/>